<dbReference type="Gene3D" id="3.90.25.10">
    <property type="entry name" value="UDP-galactose 4-epimerase, domain 1"/>
    <property type="match status" value="1"/>
</dbReference>
<dbReference type="Pfam" id="PF05368">
    <property type="entry name" value="NmrA"/>
    <property type="match status" value="1"/>
</dbReference>
<evidence type="ECO:0000313" key="4">
    <source>
        <dbReference type="EMBL" id="KAL3700154.1"/>
    </source>
</evidence>
<evidence type="ECO:0000313" key="5">
    <source>
        <dbReference type="Proteomes" id="UP001633002"/>
    </source>
</evidence>
<evidence type="ECO:0000256" key="1">
    <source>
        <dbReference type="ARBA" id="ARBA00022857"/>
    </source>
</evidence>
<dbReference type="AlphaFoldDB" id="A0ABD3IC82"/>
<reference evidence="4 5" key="1">
    <citation type="submission" date="2024-09" db="EMBL/GenBank/DDBJ databases">
        <title>Chromosome-scale assembly of Riccia sorocarpa.</title>
        <authorList>
            <person name="Paukszto L."/>
        </authorList>
    </citation>
    <scope>NUCLEOTIDE SEQUENCE [LARGE SCALE GENOMIC DNA]</scope>
    <source>
        <strain evidence="4">LP-2024</strain>
        <tissue evidence="4">Aerial parts of the thallus</tissue>
    </source>
</reference>
<accession>A0ABD3IC82</accession>
<dbReference type="EMBL" id="JBJQOH010000001">
    <property type="protein sequence ID" value="KAL3700154.1"/>
    <property type="molecule type" value="Genomic_DNA"/>
</dbReference>
<dbReference type="InterPro" id="IPR008030">
    <property type="entry name" value="NmrA-like"/>
</dbReference>
<dbReference type="SUPFAM" id="SSF51735">
    <property type="entry name" value="NAD(P)-binding Rossmann-fold domains"/>
    <property type="match status" value="1"/>
</dbReference>
<comment type="caution">
    <text evidence="4">The sequence shown here is derived from an EMBL/GenBank/DDBJ whole genome shotgun (WGS) entry which is preliminary data.</text>
</comment>
<dbReference type="CDD" id="cd05259">
    <property type="entry name" value="PCBER_SDR_a"/>
    <property type="match status" value="1"/>
</dbReference>
<dbReference type="PANTHER" id="PTHR43349:SF93">
    <property type="entry name" value="ISOFLAVONE REDUCTASE HOMOLOG P3-RELATED"/>
    <property type="match status" value="1"/>
</dbReference>
<dbReference type="InterPro" id="IPR050608">
    <property type="entry name" value="NmrA-type/Isoflavone_red_sf"/>
</dbReference>
<keyword evidence="5" id="KW-1185">Reference proteome</keyword>
<protein>
    <recommendedName>
        <fullName evidence="3">NmrA-like domain-containing protein</fullName>
    </recommendedName>
</protein>
<dbReference type="Gene3D" id="3.40.50.720">
    <property type="entry name" value="NAD(P)-binding Rossmann-like Domain"/>
    <property type="match status" value="1"/>
</dbReference>
<dbReference type="InterPro" id="IPR036291">
    <property type="entry name" value="NAD(P)-bd_dom_sf"/>
</dbReference>
<keyword evidence="1" id="KW-0521">NADP</keyword>
<dbReference type="Proteomes" id="UP001633002">
    <property type="component" value="Unassembled WGS sequence"/>
</dbReference>
<gene>
    <name evidence="4" type="ORF">R1sor_018176</name>
</gene>
<dbReference type="PANTHER" id="PTHR43349">
    <property type="entry name" value="PINORESINOL REDUCTASE-RELATED"/>
    <property type="match status" value="1"/>
</dbReference>
<evidence type="ECO:0000259" key="3">
    <source>
        <dbReference type="Pfam" id="PF05368"/>
    </source>
</evidence>
<dbReference type="InterPro" id="IPR045312">
    <property type="entry name" value="PCBER-like"/>
</dbReference>
<proteinExistence type="predicted"/>
<evidence type="ECO:0000256" key="2">
    <source>
        <dbReference type="ARBA" id="ARBA00023002"/>
    </source>
</evidence>
<sequence length="329" mass="36077">MECRSKSKVLIIGATGYFVCLAETRRCTPHFGAYLAKASIKLGYLTFLLHRSVTPSDPAKAELVRSFQESGATLLQCEDALLGAPFFTSRLGDIDDHESLVAALRQVDVVISAVSRAAVPSQVKILEPAKEAGTIKRFIPSEFGNDVDRLADFKALEGPYGSKRTVRRAVEKSGLPYTIVLAGGFAGHPAAKLGKDDSPPSREKVTIWGDGNVKAVNKSMLKSIDDPRAENKYLHIRPKENIVSQNDLVALWEKKIGKTLEKSTVSKEELLKKVEETPVPGKIMHGMRYVIFILGVHANFELGTNDVEATVLYPDVPYTTVSAYLDQFV</sequence>
<dbReference type="GO" id="GO:0016491">
    <property type="term" value="F:oxidoreductase activity"/>
    <property type="evidence" value="ECO:0007669"/>
    <property type="project" value="UniProtKB-KW"/>
</dbReference>
<feature type="domain" description="NmrA-like" evidence="3">
    <location>
        <begin position="6"/>
        <end position="325"/>
    </location>
</feature>
<organism evidence="4 5">
    <name type="scientific">Riccia sorocarpa</name>
    <dbReference type="NCBI Taxonomy" id="122646"/>
    <lineage>
        <taxon>Eukaryota</taxon>
        <taxon>Viridiplantae</taxon>
        <taxon>Streptophyta</taxon>
        <taxon>Embryophyta</taxon>
        <taxon>Marchantiophyta</taxon>
        <taxon>Marchantiopsida</taxon>
        <taxon>Marchantiidae</taxon>
        <taxon>Marchantiales</taxon>
        <taxon>Ricciaceae</taxon>
        <taxon>Riccia</taxon>
    </lineage>
</organism>
<name>A0ABD3IC82_9MARC</name>
<keyword evidence="2" id="KW-0560">Oxidoreductase</keyword>